<reference evidence="2" key="3">
    <citation type="submission" date="2025-09" db="UniProtKB">
        <authorList>
            <consortium name="Ensembl"/>
        </authorList>
    </citation>
    <scope>IDENTIFICATION</scope>
</reference>
<dbReference type="AlphaFoldDB" id="U3J8G6"/>
<name>U3J8G6_ANAPP</name>
<dbReference type="Ensembl" id="ENSAPLT00000016596.2">
    <property type="protein sequence ID" value="ENSAPLP00000015794.2"/>
    <property type="gene ID" value="ENSAPLG00000015917.2"/>
</dbReference>
<evidence type="ECO:0000313" key="2">
    <source>
        <dbReference type="Ensembl" id="ENSAPLP00000015794.2"/>
    </source>
</evidence>
<feature type="chain" id="PRO_5019758831" evidence="1">
    <location>
        <begin position="30"/>
        <end position="89"/>
    </location>
</feature>
<proteinExistence type="predicted"/>
<keyword evidence="3" id="KW-1185">Reference proteome</keyword>
<sequence>MIFKLTPLDLVHWLMVLKISFPVILLDEALNVPISPNFIVPMSPPHLHVPVSPNFIVPTSQCPHISMTPYPHISLSPYPIVPMSPPISP</sequence>
<reference evidence="3" key="1">
    <citation type="submission" date="2017-10" db="EMBL/GenBank/DDBJ databases">
        <title>A new Pekin duck reference genome.</title>
        <authorList>
            <person name="Hou Z.-C."/>
            <person name="Zhou Z.-K."/>
            <person name="Zhu F."/>
            <person name="Hou S.-S."/>
        </authorList>
    </citation>
    <scope>NUCLEOTIDE SEQUENCE [LARGE SCALE GENOMIC DNA]</scope>
</reference>
<evidence type="ECO:0000313" key="3">
    <source>
        <dbReference type="Proteomes" id="UP000016666"/>
    </source>
</evidence>
<protein>
    <submittedName>
        <fullName evidence="2">Uncharacterized protein</fullName>
    </submittedName>
</protein>
<keyword evidence="1" id="KW-0732">Signal</keyword>
<dbReference type="HOGENOM" id="CLU_203363_0_0_1"/>
<accession>U3J8G6</accession>
<evidence type="ECO:0000256" key="1">
    <source>
        <dbReference type="SAM" id="SignalP"/>
    </source>
</evidence>
<dbReference type="Proteomes" id="UP000016666">
    <property type="component" value="Unassembled WGS sequence"/>
</dbReference>
<organism evidence="2 3">
    <name type="scientific">Anas platyrhynchos platyrhynchos</name>
    <name type="common">Northern mallard</name>
    <dbReference type="NCBI Taxonomy" id="8840"/>
    <lineage>
        <taxon>Eukaryota</taxon>
        <taxon>Metazoa</taxon>
        <taxon>Chordata</taxon>
        <taxon>Craniata</taxon>
        <taxon>Vertebrata</taxon>
        <taxon>Euteleostomi</taxon>
        <taxon>Archelosauria</taxon>
        <taxon>Archosauria</taxon>
        <taxon>Dinosauria</taxon>
        <taxon>Saurischia</taxon>
        <taxon>Theropoda</taxon>
        <taxon>Coelurosauria</taxon>
        <taxon>Aves</taxon>
        <taxon>Neognathae</taxon>
        <taxon>Galloanserae</taxon>
        <taxon>Anseriformes</taxon>
        <taxon>Anatidae</taxon>
        <taxon>Anatinae</taxon>
        <taxon>Anas</taxon>
    </lineage>
</organism>
<feature type="signal peptide" evidence="1">
    <location>
        <begin position="1"/>
        <end position="29"/>
    </location>
</feature>
<reference evidence="2" key="2">
    <citation type="submission" date="2025-08" db="UniProtKB">
        <authorList>
            <consortium name="Ensembl"/>
        </authorList>
    </citation>
    <scope>IDENTIFICATION</scope>
</reference>